<dbReference type="RefSeq" id="XP_060121691.1">
    <property type="nucleotide sequence ID" value="XM_060265708.1"/>
</dbReference>
<feature type="compositionally biased region" description="Low complexity" evidence="1">
    <location>
        <begin position="1210"/>
        <end position="1246"/>
    </location>
</feature>
<dbReference type="InterPro" id="IPR000938">
    <property type="entry name" value="CAP-Gly_domain"/>
</dbReference>
<dbReference type="EMBL" id="CP119959">
    <property type="protein sequence ID" value="WFD38794.1"/>
    <property type="molecule type" value="Genomic_DNA"/>
</dbReference>
<feature type="compositionally biased region" description="Basic and acidic residues" evidence="1">
    <location>
        <begin position="457"/>
        <end position="470"/>
    </location>
</feature>
<feature type="compositionally biased region" description="Polar residues" evidence="1">
    <location>
        <begin position="202"/>
        <end position="216"/>
    </location>
</feature>
<feature type="region of interest" description="Disordered" evidence="1">
    <location>
        <begin position="1559"/>
        <end position="1579"/>
    </location>
</feature>
<dbReference type="Gene3D" id="2.30.30.190">
    <property type="entry name" value="CAP Gly-rich-like domain"/>
    <property type="match status" value="1"/>
</dbReference>
<dbReference type="InterPro" id="IPR013154">
    <property type="entry name" value="ADH-like_N"/>
</dbReference>
<dbReference type="GeneID" id="85225407"/>
<dbReference type="SUPFAM" id="SSF51735">
    <property type="entry name" value="NAD(P)-binding Rossmann-fold domains"/>
    <property type="match status" value="1"/>
</dbReference>
<feature type="region of interest" description="Disordered" evidence="1">
    <location>
        <begin position="1002"/>
        <end position="1026"/>
    </location>
</feature>
<dbReference type="GO" id="GO:0005739">
    <property type="term" value="C:mitochondrion"/>
    <property type="evidence" value="ECO:0007669"/>
    <property type="project" value="TreeGrafter"/>
</dbReference>
<reference evidence="4" key="1">
    <citation type="submission" date="2023-03" db="EMBL/GenBank/DDBJ databases">
        <title>Mating type loci evolution in Malassezia.</title>
        <authorList>
            <person name="Coelho M.A."/>
        </authorList>
    </citation>
    <scope>NUCLEOTIDE SEQUENCE</scope>
    <source>
        <strain evidence="4">CBS 9431</strain>
    </source>
</reference>
<dbReference type="Proteomes" id="UP001217754">
    <property type="component" value="Chromosome 2"/>
</dbReference>
<feature type="compositionally biased region" description="Basic and acidic residues" evidence="1">
    <location>
        <begin position="784"/>
        <end position="793"/>
    </location>
</feature>
<feature type="compositionally biased region" description="Pro residues" evidence="1">
    <location>
        <begin position="1247"/>
        <end position="1259"/>
    </location>
</feature>
<feature type="compositionally biased region" description="Low complexity" evidence="1">
    <location>
        <begin position="410"/>
        <end position="428"/>
    </location>
</feature>
<feature type="compositionally biased region" description="Low complexity" evidence="1">
    <location>
        <begin position="640"/>
        <end position="652"/>
    </location>
</feature>
<dbReference type="SMART" id="SM01052">
    <property type="entry name" value="CAP_GLY"/>
    <property type="match status" value="1"/>
</dbReference>
<feature type="domain" description="Enoyl reductase (ER)" evidence="2">
    <location>
        <begin position="1636"/>
        <end position="1959"/>
    </location>
</feature>
<dbReference type="InterPro" id="IPR011032">
    <property type="entry name" value="GroES-like_sf"/>
</dbReference>
<dbReference type="InterPro" id="IPR036291">
    <property type="entry name" value="NAD(P)-bd_dom_sf"/>
</dbReference>
<feature type="region of interest" description="Disordered" evidence="1">
    <location>
        <begin position="1593"/>
        <end position="1648"/>
    </location>
</feature>
<feature type="compositionally biased region" description="Pro residues" evidence="1">
    <location>
        <begin position="504"/>
        <end position="526"/>
    </location>
</feature>
<feature type="compositionally biased region" description="Polar residues" evidence="1">
    <location>
        <begin position="668"/>
        <end position="679"/>
    </location>
</feature>
<feature type="compositionally biased region" description="Polar residues" evidence="1">
    <location>
        <begin position="1260"/>
        <end position="1272"/>
    </location>
</feature>
<dbReference type="PANTHER" id="PTHR11695:SF294">
    <property type="entry name" value="RETICULON-4-INTERACTING PROTEIN 1, MITOCHONDRIAL"/>
    <property type="match status" value="1"/>
</dbReference>
<dbReference type="SUPFAM" id="SSF52058">
    <property type="entry name" value="L domain-like"/>
    <property type="match status" value="1"/>
</dbReference>
<feature type="compositionally biased region" description="Basic and acidic residues" evidence="1">
    <location>
        <begin position="951"/>
        <end position="964"/>
    </location>
</feature>
<dbReference type="Pfam" id="PF08240">
    <property type="entry name" value="ADH_N"/>
    <property type="match status" value="1"/>
</dbReference>
<sequence>MPKTTFLDSILGRPSQTYAPDAPSGSDAERVASDVSPKKVLTASSLANPLTSPRGKSHLARGSIDEQSDTMSASTSLRSRLGRKRSKPRVRDVSDSALQVPDASSPNTFSSWWENRSMMRPGPGSLFSEPGESFSERWRRDFAQPPRGARSELEGPSSASSSPAPPAPPFPNSFKKSEPAVAPLGQSTPSLLAPVHKRSQSKSEQSTPPKRSSNVPSPALAHSEHMTSPTVTRTRDSGQWYEFVRSLEQRDAARRAKDTDSRAEPSAPQTETRPKPSTETNTAQEREPEGDVSEMGYAVSMDASVSSIPDLAPPIDAKLPYFSVFPPVANKGAERLAAVSEEDENASRIGIAFSDPMPEKPKTPAPASDVKTSTTSAPTSEAKTTPTPGTMSVASLPRSPIGMLAPPVMSPSASLPGLAPPLLDASPSQEPKASAPRVERAEPVPARVQRTETAPVRVERTEPVPPRVERAGPPPQAWARPAQAPQPQPVQATQPKPAATLAPAPAPAPAPVAPIAPPIIAPPTPAKPRTQKTYPTPQPEGGLFQEGAKAPKATLDEPVADPDLLRLSWSPALYYAQEGEGLSAAAPEPSDALAPSPMLHDGATSNASNFVSALDKHDDGATSTAGNFVSAFDRYEESKPAPSVTSSTSPSKLRGLKQPASYAPQRAEATTSQGLSHGTSKGLGAKYKSPLNNWPQQPERLGSPRQVKPTPVRAPTQPSARPVTSATRLVSAPQPERTLAPFMTRNASGPSRAAQRMSAISIADSDILDLDPNNAPWTMTSEVGHYDRSELHGTDLNTPEMTPRAPGRDLATPAPAKAPDTPHAYAASNTPAATPGRSVLDRPRNRGPRPTEMGGIAIAHGSLPAQSPGPRQLRSTSDSARFPPVPPLPASRFASASHALAAREEDTSTDSVTYVDAPAAGGDPLAFQFNDVPELPASRSLADTLFAYKNEPKNEPKVEPKVEEEPILQRNPSSSSSTRYKVTPADPLPVWNPELAEKAAAARAQPEATQATQVAQAAQAAPEAEEMPRLAYLQTTPSKGSISPYAAQELATAPAQMSSTPVMHPASYVEGVAESEKALPSTPDRAAAAAPRQVLLEINGEVLEYEPSESSIAPSAAQTPARSPAQPVYAQRPPANYSPARPVGPPGSPPVHPAPAGYSPARPSAGMQGPPMQRPPMQRPPMQRPPMQRPPMQRPPMQRPPMQRPPKSPSMPSQMQGYGPGFASPQGPQGPQGPGIASPRGYVRPYGRPPPGVRPPPTQAPQGYASQPPQGYTQAPQGYTQGPQGYAPPPQGYTQPPQGYAPPQAPQGYTSPQSQGYAQPHAPQGSASSPQPQGYAPHASPQAPQGFAPPAPAYGSMGPGSAPTSPYAPRPPYPRPQAYPQGYARPPPRPRPDYAPAPDMQQRAGRAPVRHAPPRAQMVLPPGERSTSRPSSPLEDMPQIGGMRRISSTPDVALGGRMHRSSPTLAQIESGEYASPPGSVGGQSNWYDARGRLTESRMRHSPDVDAQSTVTTLRQYAGSPLGTREPSLVASTSVLNPSTASVMKKAPLGASTNQVLGLSSETESVMSPPSISSSVSRTRISTKDLLRSRPTMVTVNVTSGGPPPSGSALRRKLSTASSDAGRRRRGSEAGSDQPVQSTVALSSHTAPPRKISPTQVLVQIIAVAIDNIDRALLRERAATDPSTPFVPGRSFCGRVVESGWDVKKIRKGDTVFGLQDYRKCGALAEFMSIDQDLVARAPEGRLSAEQIAALPSTGVMVHQIVQNHCMMLPRGSRVLILNAHDSIGLLAMQEASRLGLIIIAHVPVHAADGVSICEANGATEVITGDALWAINLLHESSFNLIVDTVGGRQIYDACRRILAHQGQFVTCFGDDQALPTPTYRSHLRSLRRSFFRKDRKGIGYEWIGIDAGPDCRIALESVKTAAQRGAICPRIQSILPLEDAARALEDDGEADKTAGVVVVRPLASQTGVWIGVQWDQPGRGKHDGVAPDGTRYFDAPPNSSAFLRESARIEWGVPFLDALHEKYEGRVHSVVSLTGAPPPPALADPSAVYVAEASDPERVREECAHVTSLDLSRSLISSWDELTRITDELALETLVLHYTRFAPPTRPFSLATLRDLQMDATGVSWNEVRCTAHQIVKLGRHMPQLASLRLAHNGLSTLGETPTGTFQALETLNLQGNALGDFVEIVKSLHTLPRLAHLVLLDNAIAHIPPSDTRFPALHSISLQGNPIRDWASLEALEALLVAPWSLQLGHAMIAPDERTLRWMAIGRLGTLGTLEHTPISTQERVDAERYYLAQTPQDQATLRYQALCKVHGAPAQAQAPPTLRVKLVEIGVVCSDHVPTSDEGAQWLDAAPVHASLLRTMPLRLARRRICTAAHIPPTGELYAVLRAETEAVVVPLDDDAGTLDDYGVQENDVIVVVR</sequence>
<evidence type="ECO:0000313" key="5">
    <source>
        <dbReference type="Proteomes" id="UP001217754"/>
    </source>
</evidence>
<dbReference type="SUPFAM" id="SSF50129">
    <property type="entry name" value="GroES-like"/>
    <property type="match status" value="1"/>
</dbReference>
<name>A0AAF0F2C8_9BASI</name>
<feature type="compositionally biased region" description="Low complexity" evidence="1">
    <location>
        <begin position="477"/>
        <end position="503"/>
    </location>
</feature>
<feature type="compositionally biased region" description="Pro residues" evidence="1">
    <location>
        <begin position="1142"/>
        <end position="1153"/>
    </location>
</feature>
<dbReference type="InterPro" id="IPR032675">
    <property type="entry name" value="LRR_dom_sf"/>
</dbReference>
<evidence type="ECO:0000259" key="3">
    <source>
        <dbReference type="SMART" id="SM01052"/>
    </source>
</evidence>
<dbReference type="GO" id="GO:0016491">
    <property type="term" value="F:oxidoreductase activity"/>
    <property type="evidence" value="ECO:0007669"/>
    <property type="project" value="InterPro"/>
</dbReference>
<feature type="compositionally biased region" description="Low complexity" evidence="1">
    <location>
        <begin position="1108"/>
        <end position="1117"/>
    </location>
</feature>
<feature type="region of interest" description="Disordered" evidence="1">
    <location>
        <begin position="951"/>
        <end position="986"/>
    </location>
</feature>
<protein>
    <recommendedName>
        <fullName evidence="6">Enoyl reductase (ER) domain-containing protein</fullName>
    </recommendedName>
</protein>
<dbReference type="Gene3D" id="3.90.180.10">
    <property type="entry name" value="Medium-chain alcohol dehydrogenases, catalytic domain"/>
    <property type="match status" value="1"/>
</dbReference>
<dbReference type="Pfam" id="PF13602">
    <property type="entry name" value="ADH_zinc_N_2"/>
    <property type="match status" value="1"/>
</dbReference>
<feature type="region of interest" description="Disordered" evidence="1">
    <location>
        <begin position="634"/>
        <end position="756"/>
    </location>
</feature>
<feature type="compositionally biased region" description="Polar residues" evidence="1">
    <location>
        <begin position="370"/>
        <end position="393"/>
    </location>
</feature>
<evidence type="ECO:0008006" key="6">
    <source>
        <dbReference type="Google" id="ProtNLM"/>
    </source>
</evidence>
<feature type="compositionally biased region" description="Polar residues" evidence="1">
    <location>
        <begin position="42"/>
        <end position="51"/>
    </location>
</feature>
<feature type="compositionally biased region" description="Pro residues" evidence="1">
    <location>
        <begin position="1385"/>
        <end position="1395"/>
    </location>
</feature>
<feature type="region of interest" description="Disordered" evidence="1">
    <location>
        <begin position="1"/>
        <end position="298"/>
    </location>
</feature>
<feature type="compositionally biased region" description="Polar residues" evidence="1">
    <location>
        <begin position="716"/>
        <end position="728"/>
    </location>
</feature>
<feature type="compositionally biased region" description="Polar residues" evidence="1">
    <location>
        <begin position="970"/>
        <end position="980"/>
    </location>
</feature>
<dbReference type="InterPro" id="IPR050700">
    <property type="entry name" value="YIM1/Zinc_Alcohol_DH_Fams"/>
</dbReference>
<dbReference type="PANTHER" id="PTHR11695">
    <property type="entry name" value="ALCOHOL DEHYDROGENASE RELATED"/>
    <property type="match status" value="1"/>
</dbReference>
<feature type="compositionally biased region" description="Low complexity" evidence="1">
    <location>
        <begin position="1564"/>
        <end position="1579"/>
    </location>
</feature>
<evidence type="ECO:0000256" key="1">
    <source>
        <dbReference type="SAM" id="MobiDB-lite"/>
    </source>
</evidence>
<feature type="compositionally biased region" description="Low complexity" evidence="1">
    <location>
        <begin position="811"/>
        <end position="824"/>
    </location>
</feature>
<keyword evidence="5" id="KW-1185">Reference proteome</keyword>
<dbReference type="InterPro" id="IPR036859">
    <property type="entry name" value="CAP-Gly_dom_sf"/>
</dbReference>
<evidence type="ECO:0000313" key="4">
    <source>
        <dbReference type="EMBL" id="WFD38794.1"/>
    </source>
</evidence>
<organism evidence="4 5">
    <name type="scientific">Malassezia japonica</name>
    <dbReference type="NCBI Taxonomy" id="223818"/>
    <lineage>
        <taxon>Eukaryota</taxon>
        <taxon>Fungi</taxon>
        <taxon>Dikarya</taxon>
        <taxon>Basidiomycota</taxon>
        <taxon>Ustilaginomycotina</taxon>
        <taxon>Malasseziomycetes</taxon>
        <taxon>Malasseziales</taxon>
        <taxon>Malasseziaceae</taxon>
        <taxon>Malassezia</taxon>
    </lineage>
</organism>
<dbReference type="Pfam" id="PF01302">
    <property type="entry name" value="CAP_GLY"/>
    <property type="match status" value="1"/>
</dbReference>
<dbReference type="Gene3D" id="3.40.50.720">
    <property type="entry name" value="NAD(P)-binding Rossmann-like Domain"/>
    <property type="match status" value="1"/>
</dbReference>
<feature type="region of interest" description="Disordered" evidence="1">
    <location>
        <begin position="784"/>
        <end position="881"/>
    </location>
</feature>
<dbReference type="Gene3D" id="3.80.10.10">
    <property type="entry name" value="Ribonuclease Inhibitor"/>
    <property type="match status" value="1"/>
</dbReference>
<feature type="region of interest" description="Disordered" evidence="1">
    <location>
        <begin position="580"/>
        <end position="605"/>
    </location>
</feature>
<feature type="compositionally biased region" description="Pro residues" evidence="1">
    <location>
        <begin position="1172"/>
        <end position="1209"/>
    </location>
</feature>
<dbReference type="SUPFAM" id="SSF74924">
    <property type="entry name" value="Cap-Gly domain"/>
    <property type="match status" value="1"/>
</dbReference>
<feature type="compositionally biased region" description="Low complexity" evidence="1">
    <location>
        <begin position="1273"/>
        <end position="1285"/>
    </location>
</feature>
<accession>A0AAF0F2C8</accession>
<feature type="compositionally biased region" description="Low complexity" evidence="1">
    <location>
        <begin position="1002"/>
        <end position="1022"/>
    </location>
</feature>
<feature type="region of interest" description="Disordered" evidence="1">
    <location>
        <begin position="1106"/>
        <end position="1458"/>
    </location>
</feature>
<feature type="compositionally biased region" description="Basic and acidic residues" evidence="1">
    <location>
        <begin position="245"/>
        <end position="263"/>
    </location>
</feature>
<feature type="compositionally biased region" description="Polar residues" evidence="1">
    <location>
        <begin position="267"/>
        <end position="283"/>
    </location>
</feature>
<feature type="region of interest" description="Disordered" evidence="1">
    <location>
        <begin position="339"/>
        <end position="554"/>
    </location>
</feature>
<dbReference type="InterPro" id="IPR020843">
    <property type="entry name" value="ER"/>
</dbReference>
<feature type="compositionally biased region" description="Pro residues" evidence="1">
    <location>
        <begin position="1366"/>
        <end position="1377"/>
    </location>
</feature>
<feature type="compositionally biased region" description="Polar residues" evidence="1">
    <location>
        <begin position="102"/>
        <end position="114"/>
    </location>
</feature>
<feature type="domain" description="CAP-Gly" evidence="3">
    <location>
        <begin position="1954"/>
        <end position="2009"/>
    </location>
</feature>
<proteinExistence type="predicted"/>
<gene>
    <name evidence="4" type="ORF">MJAP1_001758</name>
</gene>
<evidence type="ECO:0000259" key="2">
    <source>
        <dbReference type="SMART" id="SM00829"/>
    </source>
</evidence>
<dbReference type="SMART" id="SM00829">
    <property type="entry name" value="PKS_ER"/>
    <property type="match status" value="1"/>
</dbReference>
<feature type="compositionally biased region" description="Polar residues" evidence="1">
    <location>
        <begin position="1633"/>
        <end position="1645"/>
    </location>
</feature>